<dbReference type="GO" id="GO:0016788">
    <property type="term" value="F:hydrolase activity, acting on ester bonds"/>
    <property type="evidence" value="ECO:0007669"/>
    <property type="project" value="InterPro"/>
</dbReference>
<keyword evidence="2" id="KW-1185">Reference proteome</keyword>
<sequence precursor="true">MKSVLPLFRALLVCTLLGVSSGHLLAWGPHSEITQAAVDTLSTDDAIVRELGPALGRLRDYCWMADQRRQLRQEGAAGWFYSDDYLLFPKMTTHKDHLCPEVKQTYEPYFRRALQALRTETPVNAARWIGSIIHFTEDTGSPPHAAEIRGPVHSKMENWVDAKAVTIAGYHPRSLGATDDEAVAGFLQRMNGLIAFSKERAERAKPFVLGDDRASTEPIVLESALECSRVVADMLFTLGQLAEKSPTATGTVHGTITGAAAPGLEKMPAKVVLVGTDFSTLADAKGEYEFRHLPPATYHAAVLQPGSAVATADIVLSADQTVTHDIALPADAVPGNLIRNSSLAAVWLAPSVPDMWYRVKSRIDSPYWEGEMLPLQKGRTYRVNVSWPEKSTGRVVVRLRKSADFSQLPEELPPLRPGQTELEFPAEGGFAQVLVYSEGAASSAVRNVALTLVP</sequence>
<dbReference type="Gene3D" id="2.60.40.1120">
    <property type="entry name" value="Carboxypeptidase-like, regulatory domain"/>
    <property type="match status" value="1"/>
</dbReference>
<comment type="caution">
    <text evidence="1">The sequence shown here is derived from an EMBL/GenBank/DDBJ whole genome shotgun (WGS) entry which is preliminary data.</text>
</comment>
<dbReference type="GO" id="GO:0030246">
    <property type="term" value="F:carbohydrate binding"/>
    <property type="evidence" value="ECO:0007669"/>
    <property type="project" value="InterPro"/>
</dbReference>
<dbReference type="Proteomes" id="UP000005824">
    <property type="component" value="Unassembled WGS sequence"/>
</dbReference>
<gene>
    <name evidence="1" type="ORF">CfE428DRAFT_0426</name>
</gene>
<dbReference type="RefSeq" id="WP_006977753.1">
    <property type="nucleotide sequence ID" value="NZ_ABVL01000001.1"/>
</dbReference>
<dbReference type="Gene3D" id="1.10.575.10">
    <property type="entry name" value="P1 Nuclease"/>
    <property type="match status" value="1"/>
</dbReference>
<evidence type="ECO:0000313" key="2">
    <source>
        <dbReference type="Proteomes" id="UP000005824"/>
    </source>
</evidence>
<name>B4CUR3_9BACT</name>
<dbReference type="Pfam" id="PF13620">
    <property type="entry name" value="CarboxypepD_reg"/>
    <property type="match status" value="1"/>
</dbReference>
<reference evidence="1 2" key="1">
    <citation type="journal article" date="2011" name="J. Bacteriol.">
        <title>Genome sequence of Chthoniobacter flavus Ellin428, an aerobic heterotrophic soil bacterium.</title>
        <authorList>
            <person name="Kant R."/>
            <person name="van Passel M.W."/>
            <person name="Palva A."/>
            <person name="Lucas S."/>
            <person name="Lapidus A."/>
            <person name="Glavina Del Rio T."/>
            <person name="Dalin E."/>
            <person name="Tice H."/>
            <person name="Bruce D."/>
            <person name="Goodwin L."/>
            <person name="Pitluck S."/>
            <person name="Larimer F.W."/>
            <person name="Land M.L."/>
            <person name="Hauser L."/>
            <person name="Sangwan P."/>
            <person name="de Vos W.M."/>
            <person name="Janssen P.H."/>
            <person name="Smidt H."/>
        </authorList>
    </citation>
    <scope>NUCLEOTIDE SEQUENCE [LARGE SCALE GENOMIC DNA]</scope>
    <source>
        <strain evidence="1 2">Ellin428</strain>
    </source>
</reference>
<dbReference type="AlphaFoldDB" id="B4CUR3"/>
<organism evidence="1 2">
    <name type="scientific">Chthoniobacter flavus Ellin428</name>
    <dbReference type="NCBI Taxonomy" id="497964"/>
    <lineage>
        <taxon>Bacteria</taxon>
        <taxon>Pseudomonadati</taxon>
        <taxon>Verrucomicrobiota</taxon>
        <taxon>Spartobacteria</taxon>
        <taxon>Chthoniobacterales</taxon>
        <taxon>Chthoniobacteraceae</taxon>
        <taxon>Chthoniobacter</taxon>
    </lineage>
</organism>
<dbReference type="eggNOG" id="ENOG503459A">
    <property type="taxonomic scope" value="Bacteria"/>
</dbReference>
<dbReference type="EMBL" id="ABVL01000001">
    <property type="protein sequence ID" value="EDY22301.1"/>
    <property type="molecule type" value="Genomic_DNA"/>
</dbReference>
<dbReference type="STRING" id="497964.CfE428DRAFT_0426"/>
<dbReference type="SUPFAM" id="SSF48537">
    <property type="entry name" value="Phospholipase C/P1 nuclease"/>
    <property type="match status" value="1"/>
</dbReference>
<dbReference type="InParanoid" id="B4CUR3"/>
<dbReference type="SUPFAM" id="SSF49452">
    <property type="entry name" value="Starch-binding domain-like"/>
    <property type="match status" value="1"/>
</dbReference>
<evidence type="ECO:0000313" key="1">
    <source>
        <dbReference type="EMBL" id="EDY22301.1"/>
    </source>
</evidence>
<dbReference type="InterPro" id="IPR013784">
    <property type="entry name" value="Carb-bd-like_fold"/>
</dbReference>
<proteinExistence type="predicted"/>
<protein>
    <submittedName>
        <fullName evidence="1">Uncharacterized protein</fullName>
    </submittedName>
</protein>
<dbReference type="InterPro" id="IPR008947">
    <property type="entry name" value="PLipase_C/P1_nuclease_dom_sf"/>
</dbReference>
<accession>B4CUR3</accession>